<proteinExistence type="predicted"/>
<dbReference type="PANTHER" id="PTHR45638">
    <property type="entry name" value="CYCLIC NUCLEOTIDE-GATED CATION CHANNEL SUBUNIT A"/>
    <property type="match status" value="1"/>
</dbReference>
<evidence type="ECO:0000256" key="7">
    <source>
        <dbReference type="ARBA" id="ARBA00023286"/>
    </source>
</evidence>
<dbReference type="InterPro" id="IPR014710">
    <property type="entry name" value="RmlC-like_jellyroll"/>
</dbReference>
<evidence type="ECO:0000256" key="8">
    <source>
        <dbReference type="ARBA" id="ARBA00023303"/>
    </source>
</evidence>
<keyword evidence="7" id="KW-1071">Ligand-gated ion channel</keyword>
<dbReference type="Proteomes" id="UP001211065">
    <property type="component" value="Unassembled WGS sequence"/>
</dbReference>
<dbReference type="GO" id="GO:0016020">
    <property type="term" value="C:membrane"/>
    <property type="evidence" value="ECO:0007669"/>
    <property type="project" value="UniProtKB-SubCell"/>
</dbReference>
<dbReference type="GO" id="GO:0005221">
    <property type="term" value="F:intracellularly cyclic nucleotide-activated monoatomic cation channel activity"/>
    <property type="evidence" value="ECO:0007669"/>
    <property type="project" value="InterPro"/>
</dbReference>
<dbReference type="SMART" id="SM00100">
    <property type="entry name" value="cNMP"/>
    <property type="match status" value="2"/>
</dbReference>
<evidence type="ECO:0000256" key="6">
    <source>
        <dbReference type="ARBA" id="ARBA00023136"/>
    </source>
</evidence>
<comment type="subcellular location">
    <subcellularLocation>
        <location evidence="1">Membrane</location>
        <topology evidence="1">Multi-pass membrane protein</topology>
    </subcellularLocation>
</comment>
<feature type="coiled-coil region" evidence="9">
    <location>
        <begin position="467"/>
        <end position="494"/>
    </location>
</feature>
<dbReference type="SUPFAM" id="SSF51206">
    <property type="entry name" value="cAMP-binding domain-like"/>
    <property type="match status" value="2"/>
</dbReference>
<dbReference type="PROSITE" id="PS00889">
    <property type="entry name" value="CNMP_BINDING_2"/>
    <property type="match status" value="2"/>
</dbReference>
<keyword evidence="3" id="KW-0812">Transmembrane</keyword>
<dbReference type="InterPro" id="IPR027417">
    <property type="entry name" value="P-loop_NTPase"/>
</dbReference>
<evidence type="ECO:0000259" key="10">
    <source>
        <dbReference type="PROSITE" id="PS50042"/>
    </source>
</evidence>
<organism evidence="12 13">
    <name type="scientific">Clydaea vesicula</name>
    <dbReference type="NCBI Taxonomy" id="447962"/>
    <lineage>
        <taxon>Eukaryota</taxon>
        <taxon>Fungi</taxon>
        <taxon>Fungi incertae sedis</taxon>
        <taxon>Chytridiomycota</taxon>
        <taxon>Chytridiomycota incertae sedis</taxon>
        <taxon>Chytridiomycetes</taxon>
        <taxon>Lobulomycetales</taxon>
        <taxon>Lobulomycetaceae</taxon>
        <taxon>Clydaea</taxon>
    </lineage>
</organism>
<evidence type="ECO:0000256" key="3">
    <source>
        <dbReference type="ARBA" id="ARBA00022692"/>
    </source>
</evidence>
<dbReference type="GO" id="GO:0044877">
    <property type="term" value="F:protein-containing complex binding"/>
    <property type="evidence" value="ECO:0007669"/>
    <property type="project" value="TreeGrafter"/>
</dbReference>
<evidence type="ECO:0000313" key="12">
    <source>
        <dbReference type="EMBL" id="KAJ3224645.1"/>
    </source>
</evidence>
<dbReference type="PROSITE" id="PS51192">
    <property type="entry name" value="HELICASE_ATP_BIND_1"/>
    <property type="match status" value="1"/>
</dbReference>
<dbReference type="Gene3D" id="2.60.120.10">
    <property type="entry name" value="Jelly Rolls"/>
    <property type="match status" value="2"/>
</dbReference>
<dbReference type="EMBL" id="JADGJW010000086">
    <property type="protein sequence ID" value="KAJ3224645.1"/>
    <property type="molecule type" value="Genomic_DNA"/>
</dbReference>
<evidence type="ECO:0000313" key="13">
    <source>
        <dbReference type="Proteomes" id="UP001211065"/>
    </source>
</evidence>
<evidence type="ECO:0000256" key="9">
    <source>
        <dbReference type="SAM" id="Coils"/>
    </source>
</evidence>
<dbReference type="InterPro" id="IPR018490">
    <property type="entry name" value="cNMP-bd_dom_sf"/>
</dbReference>
<evidence type="ECO:0000256" key="4">
    <source>
        <dbReference type="ARBA" id="ARBA00022989"/>
    </source>
</evidence>
<dbReference type="InterPro" id="IPR011545">
    <property type="entry name" value="DEAD/DEAH_box_helicase_dom"/>
</dbReference>
<keyword evidence="8" id="KW-0407">Ion channel</keyword>
<keyword evidence="6" id="KW-0472">Membrane</keyword>
<keyword evidence="4" id="KW-1133">Transmembrane helix</keyword>
<dbReference type="PROSITE" id="PS50042">
    <property type="entry name" value="CNMP_BINDING_3"/>
    <property type="match status" value="2"/>
</dbReference>
<keyword evidence="2" id="KW-0813">Transport</keyword>
<evidence type="ECO:0000256" key="5">
    <source>
        <dbReference type="ARBA" id="ARBA00023065"/>
    </source>
</evidence>
<dbReference type="GO" id="GO:0005524">
    <property type="term" value="F:ATP binding"/>
    <property type="evidence" value="ECO:0007669"/>
    <property type="project" value="InterPro"/>
</dbReference>
<protein>
    <submittedName>
        <fullName evidence="12">Uncharacterized protein</fullName>
    </submittedName>
</protein>
<name>A0AAD5U969_9FUNG</name>
<sequence>MSLQTININERDVTKNSLSIEMAQCEQVKFLEGEDILKMDEESDFMYYIKSGSVQVEGMDGKVFAEMSTGAFFGEVGLVFGVKRTATIRAKEDVQLSKITKQNLDQIQTESNEIIRTAKERHELHLRRIVTKNLENCFDEKSGQSVSLQQENSFSNSNVIQSEELKQIKLFATLDESILARLAALLKKKICFQTQEYIIKVSDKAESMFFLVLGEVEIITEFGEVIESVKSSNDITQWFGEVGLLEGLPRTANVKSITDCTVYEIKKDAIKEFMELNPTIKEKIEESSRDRLQAHLMRNIERSSSHQSIKAVMEQLCFSKAYVSFFEKKDANNMKPYDVAISISNEFCKLNVLKTYFNLMEFTTLFINLTHAPPLYNVRIMDGSKKKLDYLTKLMPKPIKNKENSGFIVEWEDEKAPLMLNFFKFDYSSNFDELHNTFLKFSSLTETVDLDSEELVIYEAPQKYSKMKEFEQANIKIQNKNQNKLNKRNNANKKLQKSMKLKINENETVKSAASTLVTTNERDDLVYFHSQEEELPIHSYCQKILEHVKSNNVTIIHGDTGSGKTTVIPRLLIEDAVANGLIPRIIVCQPRRIACLQITERVKEQLKNKPFTTGHRIMNDVDDKNASIVFSTTGYLVQWLSKNPKAFLDVTHIVLDEAHERSIDMDLLALLVKRCAIEKIKKK</sequence>
<comment type="caution">
    <text evidence="12">The sequence shown here is derived from an EMBL/GenBank/DDBJ whole genome shotgun (WGS) entry which is preliminary data.</text>
</comment>
<dbReference type="InterPro" id="IPR050866">
    <property type="entry name" value="CNG_cation_channel"/>
</dbReference>
<accession>A0AAD5U969</accession>
<dbReference type="AlphaFoldDB" id="A0AAD5U969"/>
<dbReference type="InterPro" id="IPR018488">
    <property type="entry name" value="cNMP-bd_CS"/>
</dbReference>
<dbReference type="SMART" id="SM00487">
    <property type="entry name" value="DEXDc"/>
    <property type="match status" value="1"/>
</dbReference>
<feature type="domain" description="Helicase ATP-binding" evidence="11">
    <location>
        <begin position="545"/>
        <end position="670"/>
    </location>
</feature>
<dbReference type="Pfam" id="PF00270">
    <property type="entry name" value="DEAD"/>
    <property type="match status" value="1"/>
</dbReference>
<dbReference type="Pfam" id="PF00027">
    <property type="entry name" value="cNMP_binding"/>
    <property type="match status" value="2"/>
</dbReference>
<dbReference type="CDD" id="cd00038">
    <property type="entry name" value="CAP_ED"/>
    <property type="match status" value="2"/>
</dbReference>
<evidence type="ECO:0000259" key="11">
    <source>
        <dbReference type="PROSITE" id="PS51192"/>
    </source>
</evidence>
<dbReference type="Gene3D" id="3.40.50.300">
    <property type="entry name" value="P-loop containing nucleotide triphosphate hydrolases"/>
    <property type="match status" value="1"/>
</dbReference>
<dbReference type="SUPFAM" id="SSF52540">
    <property type="entry name" value="P-loop containing nucleoside triphosphate hydrolases"/>
    <property type="match status" value="1"/>
</dbReference>
<dbReference type="InterPro" id="IPR014001">
    <property type="entry name" value="Helicase_ATP-bd"/>
</dbReference>
<keyword evidence="5" id="KW-0406">Ion transport</keyword>
<evidence type="ECO:0000256" key="1">
    <source>
        <dbReference type="ARBA" id="ARBA00004141"/>
    </source>
</evidence>
<evidence type="ECO:0000256" key="2">
    <source>
        <dbReference type="ARBA" id="ARBA00022448"/>
    </source>
</evidence>
<feature type="domain" description="Cyclic nucleotide-binding" evidence="10">
    <location>
        <begin position="170"/>
        <end position="291"/>
    </location>
</feature>
<gene>
    <name evidence="12" type="ORF">HK099_008122</name>
</gene>
<dbReference type="CDD" id="cd17917">
    <property type="entry name" value="DEXHc_RHA-like"/>
    <property type="match status" value="1"/>
</dbReference>
<reference evidence="12" key="1">
    <citation type="submission" date="2020-05" db="EMBL/GenBank/DDBJ databases">
        <title>Phylogenomic resolution of chytrid fungi.</title>
        <authorList>
            <person name="Stajich J.E."/>
            <person name="Amses K."/>
            <person name="Simmons R."/>
            <person name="Seto K."/>
            <person name="Myers J."/>
            <person name="Bonds A."/>
            <person name="Quandt C.A."/>
            <person name="Barry K."/>
            <person name="Liu P."/>
            <person name="Grigoriev I."/>
            <person name="Longcore J.E."/>
            <person name="James T.Y."/>
        </authorList>
    </citation>
    <scope>NUCLEOTIDE SEQUENCE</scope>
    <source>
        <strain evidence="12">JEL0476</strain>
    </source>
</reference>
<keyword evidence="13" id="KW-1185">Reference proteome</keyword>
<feature type="domain" description="Cyclic nucleotide-binding" evidence="10">
    <location>
        <begin position="26"/>
        <end position="125"/>
    </location>
</feature>
<keyword evidence="9" id="KW-0175">Coiled coil</keyword>
<dbReference type="PANTHER" id="PTHR45638:SF11">
    <property type="entry name" value="CYCLIC NUCLEOTIDE-GATED CATION CHANNEL SUBUNIT A"/>
    <property type="match status" value="1"/>
</dbReference>
<dbReference type="GO" id="GO:0003676">
    <property type="term" value="F:nucleic acid binding"/>
    <property type="evidence" value="ECO:0007669"/>
    <property type="project" value="InterPro"/>
</dbReference>
<dbReference type="InterPro" id="IPR000595">
    <property type="entry name" value="cNMP-bd_dom"/>
</dbReference>